<accession>A0A6N7PQS5</accession>
<evidence type="ECO:0000313" key="2">
    <source>
        <dbReference type="Proteomes" id="UP000440224"/>
    </source>
</evidence>
<dbReference type="Gene3D" id="3.40.30.10">
    <property type="entry name" value="Glutaredoxin"/>
    <property type="match status" value="1"/>
</dbReference>
<name>A0A6N7PQS5_9BACT</name>
<sequence>MIGFPTGTAHIASGVRFISFAEFYNPTGDEVFPENSSFGAGTPKPKALAIIISASWCGPCQYEAAEVLPGLRDKYQPMGGEFLLALAEGISGSPATPDDLTKWVKKFAIDYPSVTDPGGKLAALWESDSFPANIIINTRTMEIVHTYAGPPPASYWSTFQKVIEGKL</sequence>
<dbReference type="SUPFAM" id="SSF52833">
    <property type="entry name" value="Thioredoxin-like"/>
    <property type="match status" value="1"/>
</dbReference>
<gene>
    <name evidence="1" type="ORF">GF068_12280</name>
</gene>
<reference evidence="1 2" key="1">
    <citation type="submission" date="2019-10" db="EMBL/GenBank/DDBJ databases">
        <title>A soil myxobacterium in the family Polyangiaceae.</title>
        <authorList>
            <person name="Li Y."/>
            <person name="Wang J."/>
        </authorList>
    </citation>
    <scope>NUCLEOTIDE SEQUENCE [LARGE SCALE GENOMIC DNA]</scope>
    <source>
        <strain evidence="1 2">DSM 14734</strain>
    </source>
</reference>
<comment type="caution">
    <text evidence="1">The sequence shown here is derived from an EMBL/GenBank/DDBJ whole genome shotgun (WGS) entry which is preliminary data.</text>
</comment>
<dbReference type="CDD" id="cd02966">
    <property type="entry name" value="TlpA_like_family"/>
    <property type="match status" value="1"/>
</dbReference>
<organism evidence="1 2">
    <name type="scientific">Polyangium spumosum</name>
    <dbReference type="NCBI Taxonomy" id="889282"/>
    <lineage>
        <taxon>Bacteria</taxon>
        <taxon>Pseudomonadati</taxon>
        <taxon>Myxococcota</taxon>
        <taxon>Polyangia</taxon>
        <taxon>Polyangiales</taxon>
        <taxon>Polyangiaceae</taxon>
        <taxon>Polyangium</taxon>
    </lineage>
</organism>
<dbReference type="Proteomes" id="UP000440224">
    <property type="component" value="Unassembled WGS sequence"/>
</dbReference>
<keyword evidence="2" id="KW-1185">Reference proteome</keyword>
<dbReference type="InterPro" id="IPR036249">
    <property type="entry name" value="Thioredoxin-like_sf"/>
</dbReference>
<protein>
    <submittedName>
        <fullName evidence="1">TlpA family protein disulfide reductase</fullName>
    </submittedName>
</protein>
<dbReference type="AlphaFoldDB" id="A0A6N7PQS5"/>
<dbReference type="OrthoDB" id="5510455at2"/>
<proteinExistence type="predicted"/>
<evidence type="ECO:0000313" key="1">
    <source>
        <dbReference type="EMBL" id="MRG92700.1"/>
    </source>
</evidence>
<dbReference type="EMBL" id="WJIE01000003">
    <property type="protein sequence ID" value="MRG92700.1"/>
    <property type="molecule type" value="Genomic_DNA"/>
</dbReference>